<dbReference type="PANTHER" id="PTHR43767">
    <property type="entry name" value="LONG-CHAIN-FATTY-ACID--COA LIGASE"/>
    <property type="match status" value="1"/>
</dbReference>
<evidence type="ECO:0000256" key="1">
    <source>
        <dbReference type="SAM" id="MobiDB-lite"/>
    </source>
</evidence>
<dbReference type="InterPro" id="IPR045851">
    <property type="entry name" value="AMP-bd_C_sf"/>
</dbReference>
<feature type="domain" description="AMP-binding enzyme C-terminal" evidence="3">
    <location>
        <begin position="400"/>
        <end position="471"/>
    </location>
</feature>
<name>A0ABV4BH34_9GAMM</name>
<reference evidence="4 5" key="1">
    <citation type="submission" date="2024-05" db="EMBL/GenBank/DDBJ databases">
        <title>Genome Sequence and Characterization of the New Strain Purple Sulfur Bacterium of Genus Thioalkalicoccus.</title>
        <authorList>
            <person name="Bryantseva I.A."/>
            <person name="Kyndt J.A."/>
            <person name="Imhoff J.F."/>
        </authorList>
    </citation>
    <scope>NUCLEOTIDE SEQUENCE [LARGE SCALE GENOMIC DNA]</scope>
    <source>
        <strain evidence="4 5">Um2</strain>
    </source>
</reference>
<dbReference type="Pfam" id="PF13193">
    <property type="entry name" value="AMP-binding_C"/>
    <property type="match status" value="1"/>
</dbReference>
<dbReference type="Gene3D" id="3.30.300.30">
    <property type="match status" value="1"/>
</dbReference>
<evidence type="ECO:0000259" key="2">
    <source>
        <dbReference type="Pfam" id="PF00501"/>
    </source>
</evidence>
<dbReference type="PANTHER" id="PTHR43767:SF1">
    <property type="entry name" value="NONRIBOSOMAL PEPTIDE SYNTHASE PES1 (EUROFUNG)-RELATED"/>
    <property type="match status" value="1"/>
</dbReference>
<feature type="domain" description="AMP-dependent synthetase/ligase" evidence="2">
    <location>
        <begin position="37"/>
        <end position="349"/>
    </location>
</feature>
<gene>
    <name evidence="4" type="ORF">ABC977_15640</name>
</gene>
<dbReference type="InterPro" id="IPR025110">
    <property type="entry name" value="AMP-bd_C"/>
</dbReference>
<proteinExistence type="predicted"/>
<dbReference type="Proteomes" id="UP001564408">
    <property type="component" value="Unassembled WGS sequence"/>
</dbReference>
<evidence type="ECO:0000259" key="3">
    <source>
        <dbReference type="Pfam" id="PF13193"/>
    </source>
</evidence>
<dbReference type="EMBL" id="JBDKXB010000030">
    <property type="protein sequence ID" value="MEY6433836.1"/>
    <property type="molecule type" value="Genomic_DNA"/>
</dbReference>
<dbReference type="RefSeq" id="WP_369668223.1">
    <property type="nucleotide sequence ID" value="NZ_JBDKXB010000030.1"/>
</dbReference>
<dbReference type="InterPro" id="IPR042099">
    <property type="entry name" value="ANL_N_sf"/>
</dbReference>
<dbReference type="Pfam" id="PF00501">
    <property type="entry name" value="AMP-binding"/>
    <property type="match status" value="1"/>
</dbReference>
<accession>A0ABV4BH34</accession>
<dbReference type="InterPro" id="IPR050237">
    <property type="entry name" value="ATP-dep_AMP-bd_enzyme"/>
</dbReference>
<organism evidence="4 5">
    <name type="scientific">Thioalkalicoccus limnaeus</name>
    <dbReference type="NCBI Taxonomy" id="120681"/>
    <lineage>
        <taxon>Bacteria</taxon>
        <taxon>Pseudomonadati</taxon>
        <taxon>Pseudomonadota</taxon>
        <taxon>Gammaproteobacteria</taxon>
        <taxon>Chromatiales</taxon>
        <taxon>Chromatiaceae</taxon>
        <taxon>Thioalkalicoccus</taxon>
    </lineage>
</organism>
<comment type="caution">
    <text evidence="4">The sequence shown here is derived from an EMBL/GenBank/DDBJ whole genome shotgun (WGS) entry which is preliminary data.</text>
</comment>
<protein>
    <submittedName>
        <fullName evidence="4">AMP-binding protein</fullName>
    </submittedName>
</protein>
<evidence type="ECO:0000313" key="5">
    <source>
        <dbReference type="Proteomes" id="UP001564408"/>
    </source>
</evidence>
<dbReference type="SUPFAM" id="SSF56801">
    <property type="entry name" value="Acetyl-CoA synthetase-like"/>
    <property type="match status" value="1"/>
</dbReference>
<keyword evidence="5" id="KW-1185">Reference proteome</keyword>
<sequence length="488" mass="52658">MRLEIRRQQGALQDAAPSMTPRTAPRTPSLTAAPWHQGTRAAVIHRGRIWDYDELTARVSARAAALSEQGLRTGQVVLACDSSGPDLVVTQFALGRLNAAMCPCDPAQSPERRAALIAGAGIEWQLIEHQAAPPRLRSTGTCRESDGEPAGSLALIVETSGSQGTPKAAMLTPASIVASSTLVNRHLALGPGDRWLACLPRHHVGGLSIGYRCALAGATLVVWDGFVVDRQLYRALDTHRITHVSMVPAMLARLLSLGSPPRHLRVLLIGGQALHPSLMEQALAAGWPLHVTYGMTETFSQVATSTRLRSTPAPGVIAPPLPHIEIDAARNDEPPRRLRIRGPVVMAGYANRAREPGHGLDQGWFATSDLGRWSADGQIRVIGRADEALVIAGTQVYPQQIEARLSRAPGVTTAAVVAVPDPAWGHTLAVAYTGPVEPTVLADWCRLNLASPERPRRVERWEKLPLLASGKQDRRRIERRFLADNAED</sequence>
<dbReference type="InterPro" id="IPR000873">
    <property type="entry name" value="AMP-dep_synth/lig_dom"/>
</dbReference>
<feature type="region of interest" description="Disordered" evidence="1">
    <location>
        <begin position="1"/>
        <end position="30"/>
    </location>
</feature>
<evidence type="ECO:0000313" key="4">
    <source>
        <dbReference type="EMBL" id="MEY6433836.1"/>
    </source>
</evidence>
<dbReference type="Gene3D" id="3.40.50.12780">
    <property type="entry name" value="N-terminal domain of ligase-like"/>
    <property type="match status" value="1"/>
</dbReference>